<organism evidence="3 4">
    <name type="scientific">Hufsiella arboris</name>
    <dbReference type="NCBI Taxonomy" id="2695275"/>
    <lineage>
        <taxon>Bacteria</taxon>
        <taxon>Pseudomonadati</taxon>
        <taxon>Bacteroidota</taxon>
        <taxon>Sphingobacteriia</taxon>
        <taxon>Sphingobacteriales</taxon>
        <taxon>Sphingobacteriaceae</taxon>
        <taxon>Hufsiella</taxon>
    </lineage>
</organism>
<dbReference type="Pfam" id="PF03372">
    <property type="entry name" value="Exo_endo_phos"/>
    <property type="match status" value="1"/>
</dbReference>
<dbReference type="InterPro" id="IPR036691">
    <property type="entry name" value="Endo/exonu/phosph_ase_sf"/>
</dbReference>
<dbReference type="InterPro" id="IPR005135">
    <property type="entry name" value="Endo/exonuclease/phosphatase"/>
</dbReference>
<dbReference type="GO" id="GO:0004519">
    <property type="term" value="F:endonuclease activity"/>
    <property type="evidence" value="ECO:0007669"/>
    <property type="project" value="UniProtKB-KW"/>
</dbReference>
<dbReference type="PANTHER" id="PTHR14859">
    <property type="entry name" value="CALCOFLUOR WHITE HYPERSENSITIVE PROTEIN PRECURSOR"/>
    <property type="match status" value="1"/>
</dbReference>
<dbReference type="Proteomes" id="UP000466586">
    <property type="component" value="Unassembled WGS sequence"/>
</dbReference>
<gene>
    <name evidence="3" type="ORF">GS399_12420</name>
</gene>
<keyword evidence="1" id="KW-0812">Transmembrane</keyword>
<evidence type="ECO:0000256" key="1">
    <source>
        <dbReference type="SAM" id="Phobius"/>
    </source>
</evidence>
<dbReference type="EMBL" id="WVHT01000005">
    <property type="protein sequence ID" value="MXV51781.1"/>
    <property type="molecule type" value="Genomic_DNA"/>
</dbReference>
<evidence type="ECO:0000313" key="4">
    <source>
        <dbReference type="Proteomes" id="UP000466586"/>
    </source>
</evidence>
<dbReference type="RefSeq" id="WP_160844959.1">
    <property type="nucleotide sequence ID" value="NZ_WVHT01000005.1"/>
</dbReference>
<keyword evidence="3" id="KW-0255">Endonuclease</keyword>
<dbReference type="PANTHER" id="PTHR14859:SF15">
    <property type="entry name" value="ENDONUCLEASE_EXONUCLEASE_PHOSPHATASE DOMAIN-CONTAINING PROTEIN"/>
    <property type="match status" value="1"/>
</dbReference>
<feature type="domain" description="Endonuclease/exonuclease/phosphatase" evidence="2">
    <location>
        <begin position="114"/>
        <end position="363"/>
    </location>
</feature>
<evidence type="ECO:0000259" key="2">
    <source>
        <dbReference type="Pfam" id="PF03372"/>
    </source>
</evidence>
<sequence>MPAKRTSRKKSSLKFFDKLMLTITCVSVACILVSYIAKYIDPQMFWPVAFFGLTYPLLLAANLLLILFWLFRKPLYMLIPLAAILIGYNSLTANIGFRKSTAENSIKSDALRVMTYNVHFFKKFDSKLDTSTRDQILQIIQEEKPDVLCIQEFFARPKGKYQFKKLVREAMGADYFYFFKSTGNDFEESGLAIFSKYPIAGSGHITFPETYKGNEAIYANIKYKNRLVRFYSVHLQSINFQPEDYKYLDEVKEIKANVKSSRRIGSRLKQAFIKRSMQVKVLKEHASGWNEPYLFCGDFNDTPNSYAVNYLADDMNNAFQKKGSGPGITYNGDFPNFQIDFILASKDLNVESYQVIKKKLSDHYAVRSDLLMLPRAK</sequence>
<keyword evidence="1" id="KW-1133">Transmembrane helix</keyword>
<reference evidence="3 4" key="1">
    <citation type="submission" date="2019-11" db="EMBL/GenBank/DDBJ databases">
        <title>Pedobacter sp. HMF7647 Genome sequencing and assembly.</title>
        <authorList>
            <person name="Kang H."/>
            <person name="Kim H."/>
            <person name="Joh K."/>
        </authorList>
    </citation>
    <scope>NUCLEOTIDE SEQUENCE [LARGE SCALE GENOMIC DNA]</scope>
    <source>
        <strain evidence="3 4">HMF7647</strain>
    </source>
</reference>
<dbReference type="GO" id="GO:0004527">
    <property type="term" value="F:exonuclease activity"/>
    <property type="evidence" value="ECO:0007669"/>
    <property type="project" value="UniProtKB-KW"/>
</dbReference>
<accession>A0A7K1YBP4</accession>
<dbReference type="SUPFAM" id="SSF56219">
    <property type="entry name" value="DNase I-like"/>
    <property type="match status" value="1"/>
</dbReference>
<dbReference type="PROSITE" id="PS51257">
    <property type="entry name" value="PROKAR_LIPOPROTEIN"/>
    <property type="match status" value="1"/>
</dbReference>
<dbReference type="InterPro" id="IPR051916">
    <property type="entry name" value="GPI-anchor_lipid_remodeler"/>
</dbReference>
<feature type="transmembrane region" description="Helical" evidence="1">
    <location>
        <begin position="21"/>
        <end position="40"/>
    </location>
</feature>
<evidence type="ECO:0000313" key="3">
    <source>
        <dbReference type="EMBL" id="MXV51781.1"/>
    </source>
</evidence>
<dbReference type="CDD" id="cd09084">
    <property type="entry name" value="EEP-2"/>
    <property type="match status" value="1"/>
</dbReference>
<protein>
    <submittedName>
        <fullName evidence="3">Endonuclease/exonuclease/phosphatase</fullName>
    </submittedName>
</protein>
<dbReference type="GO" id="GO:0006506">
    <property type="term" value="P:GPI anchor biosynthetic process"/>
    <property type="evidence" value="ECO:0007669"/>
    <property type="project" value="TreeGrafter"/>
</dbReference>
<proteinExistence type="predicted"/>
<keyword evidence="3" id="KW-0540">Nuclease</keyword>
<keyword evidence="3" id="KW-0378">Hydrolase</keyword>
<name>A0A7K1YBP4_9SPHI</name>
<keyword evidence="1" id="KW-0472">Membrane</keyword>
<dbReference type="AlphaFoldDB" id="A0A7K1YBP4"/>
<dbReference type="GO" id="GO:0016020">
    <property type="term" value="C:membrane"/>
    <property type="evidence" value="ECO:0007669"/>
    <property type="project" value="GOC"/>
</dbReference>
<keyword evidence="4" id="KW-1185">Reference proteome</keyword>
<feature type="transmembrane region" description="Helical" evidence="1">
    <location>
        <begin position="78"/>
        <end position="97"/>
    </location>
</feature>
<comment type="caution">
    <text evidence="3">The sequence shown here is derived from an EMBL/GenBank/DDBJ whole genome shotgun (WGS) entry which is preliminary data.</text>
</comment>
<feature type="transmembrane region" description="Helical" evidence="1">
    <location>
        <begin position="46"/>
        <end position="71"/>
    </location>
</feature>
<keyword evidence="3" id="KW-0269">Exonuclease</keyword>
<dbReference type="Gene3D" id="3.60.10.10">
    <property type="entry name" value="Endonuclease/exonuclease/phosphatase"/>
    <property type="match status" value="1"/>
</dbReference>